<dbReference type="Pfam" id="PF00067">
    <property type="entry name" value="p450"/>
    <property type="match status" value="1"/>
</dbReference>
<dbReference type="InterPro" id="IPR036396">
    <property type="entry name" value="Cyt_P450_sf"/>
</dbReference>
<evidence type="ECO:0000256" key="7">
    <source>
        <dbReference type="ARBA" id="ARBA00023004"/>
    </source>
</evidence>
<comment type="pathway">
    <text evidence="2">Secondary metabolite biosynthesis.</text>
</comment>
<evidence type="ECO:0000313" key="13">
    <source>
        <dbReference type="Proteomes" id="UP000188533"/>
    </source>
</evidence>
<evidence type="ECO:0000256" key="4">
    <source>
        <dbReference type="ARBA" id="ARBA00022617"/>
    </source>
</evidence>
<dbReference type="InterPro" id="IPR001128">
    <property type="entry name" value="Cyt_P450"/>
</dbReference>
<keyword evidence="8 10" id="KW-0503">Monooxygenase</keyword>
<protein>
    <submittedName>
        <fullName evidence="12">Cytochrome P450</fullName>
    </submittedName>
</protein>
<dbReference type="STRING" id="5353.A0A1Q3DYH9"/>
<reference evidence="12 13" key="2">
    <citation type="submission" date="2017-02" db="EMBL/GenBank/DDBJ databases">
        <title>A genome survey and senescence transcriptome analysis in Lentinula edodes.</title>
        <authorList>
            <person name="Sakamoto Y."/>
            <person name="Nakade K."/>
            <person name="Sato S."/>
            <person name="Yoshida Y."/>
            <person name="Miyazaki K."/>
            <person name="Natsume S."/>
            <person name="Konno N."/>
        </authorList>
    </citation>
    <scope>NUCLEOTIDE SEQUENCE [LARGE SCALE GENOMIC DNA]</scope>
    <source>
        <strain evidence="12 13">NBRC 111202</strain>
    </source>
</reference>
<comment type="cofactor">
    <cofactor evidence="1 9">
        <name>heme</name>
        <dbReference type="ChEBI" id="CHEBI:30413"/>
    </cofactor>
</comment>
<dbReference type="PANTHER" id="PTHR46300:SF7">
    <property type="entry name" value="P450, PUTATIVE (EUROFUNG)-RELATED"/>
    <property type="match status" value="1"/>
</dbReference>
<organism evidence="12 13">
    <name type="scientific">Lentinula edodes</name>
    <name type="common">Shiitake mushroom</name>
    <name type="synonym">Lentinus edodes</name>
    <dbReference type="NCBI Taxonomy" id="5353"/>
    <lineage>
        <taxon>Eukaryota</taxon>
        <taxon>Fungi</taxon>
        <taxon>Dikarya</taxon>
        <taxon>Basidiomycota</taxon>
        <taxon>Agaricomycotina</taxon>
        <taxon>Agaricomycetes</taxon>
        <taxon>Agaricomycetidae</taxon>
        <taxon>Agaricales</taxon>
        <taxon>Marasmiineae</taxon>
        <taxon>Omphalotaceae</taxon>
        <taxon>Lentinula</taxon>
    </lineage>
</organism>
<dbReference type="CDD" id="cd11065">
    <property type="entry name" value="CYP64-like"/>
    <property type="match status" value="1"/>
</dbReference>
<dbReference type="SUPFAM" id="SSF48264">
    <property type="entry name" value="Cytochrome P450"/>
    <property type="match status" value="1"/>
</dbReference>
<keyword evidence="5 9" id="KW-0479">Metal-binding</keyword>
<evidence type="ECO:0000256" key="10">
    <source>
        <dbReference type="RuleBase" id="RU000461"/>
    </source>
</evidence>
<accession>A0A1Q3DYH9</accession>
<dbReference type="GO" id="GO:0004497">
    <property type="term" value="F:monooxygenase activity"/>
    <property type="evidence" value="ECO:0007669"/>
    <property type="project" value="UniProtKB-KW"/>
</dbReference>
<name>A0A1Q3DYH9_LENED</name>
<dbReference type="PROSITE" id="PS00086">
    <property type="entry name" value="CYTOCHROME_P450"/>
    <property type="match status" value="1"/>
</dbReference>
<keyword evidence="13" id="KW-1185">Reference proteome</keyword>
<evidence type="ECO:0000313" key="12">
    <source>
        <dbReference type="EMBL" id="GAW00058.1"/>
    </source>
</evidence>
<dbReference type="GO" id="GO:0005506">
    <property type="term" value="F:iron ion binding"/>
    <property type="evidence" value="ECO:0007669"/>
    <property type="project" value="InterPro"/>
</dbReference>
<comment type="caution">
    <text evidence="12">The sequence shown here is derived from an EMBL/GenBank/DDBJ whole genome shotgun (WGS) entry which is preliminary data.</text>
</comment>
<dbReference type="InterPro" id="IPR050364">
    <property type="entry name" value="Cytochrome_P450_fung"/>
</dbReference>
<evidence type="ECO:0000256" key="5">
    <source>
        <dbReference type="ARBA" id="ARBA00022723"/>
    </source>
</evidence>
<evidence type="ECO:0000256" key="3">
    <source>
        <dbReference type="ARBA" id="ARBA00010617"/>
    </source>
</evidence>
<evidence type="ECO:0000256" key="11">
    <source>
        <dbReference type="SAM" id="Phobius"/>
    </source>
</evidence>
<keyword evidence="11" id="KW-0812">Transmembrane</keyword>
<dbReference type="Proteomes" id="UP000188533">
    <property type="component" value="Unassembled WGS sequence"/>
</dbReference>
<feature type="binding site" description="axial binding residue" evidence="9">
    <location>
        <position position="459"/>
    </location>
    <ligand>
        <name>heme</name>
        <dbReference type="ChEBI" id="CHEBI:30413"/>
    </ligand>
    <ligandPart>
        <name>Fe</name>
        <dbReference type="ChEBI" id="CHEBI:18248"/>
    </ligandPart>
</feature>
<keyword evidence="11" id="KW-0472">Membrane</keyword>
<keyword evidence="11" id="KW-1133">Transmembrane helix</keyword>
<keyword evidence="6 10" id="KW-0560">Oxidoreductase</keyword>
<feature type="transmembrane region" description="Helical" evidence="11">
    <location>
        <begin position="25"/>
        <end position="44"/>
    </location>
</feature>
<dbReference type="InterPro" id="IPR002401">
    <property type="entry name" value="Cyt_P450_E_grp-I"/>
</dbReference>
<gene>
    <name evidence="12" type="ORF">LENED_001550</name>
</gene>
<dbReference type="EMBL" id="BDGU01000022">
    <property type="protein sequence ID" value="GAW00058.1"/>
    <property type="molecule type" value="Genomic_DNA"/>
</dbReference>
<evidence type="ECO:0000256" key="1">
    <source>
        <dbReference type="ARBA" id="ARBA00001971"/>
    </source>
</evidence>
<keyword evidence="4 9" id="KW-0349">Heme</keyword>
<sequence length="580" mass="66015">MQNITASQFDPVVDSVQRLFSNRTYLDLFVVGFTIAITALIRYASASNGLKLPPGPAPSFIVGNMNDIPVYEEWHTLNQWAKRFGEIVYLRVFGTKMLVIGSYRVANELLDKRGAIYSDRPITPPMMEMAGFANSLTVMGNNADYRLRRRLFEQHFRYSVIDRHQPTQIRETHKLLRKYIEAPENWLLDTKYTIGAIILDIVYGYRVTSDRDEWVEIGERAGTNFQRSVKPGAWAVDVLPFLRYVPTWFPFTGWKTFALDSTERRKIQVDGAFELVKKAMKEGTAHPSMVSRYLEENENGGDIPEVAIMDMASDAYGGGVETTLSSIYGFLLQMTKHRSIQQKAQAELDRVCPDRLPTFDDRKNLPYIEAIAIEVGRWHPGVPQGIAHRLEKDDEFEGQFLPKGSLVIPNIWGMCHDEGTYKSADVFDPDRFMNAAGDAINTSIHDPRQMVFGFGRRQCPGRAFAESQLFFTMALILKVFNVLPPLDAEGKEIMQPDAYRSGIVSVPKPFSCRIVPRSNAMAELLQYSNTFISLPRLHELESEWVQDLTAKKVSLSRIPRKEINFIRICVQKHTDTTQAC</sequence>
<comment type="similarity">
    <text evidence="3 10">Belongs to the cytochrome P450 family.</text>
</comment>
<reference evidence="12 13" key="1">
    <citation type="submission" date="2016-08" db="EMBL/GenBank/DDBJ databases">
        <authorList>
            <consortium name="Lentinula edodes genome sequencing consortium"/>
            <person name="Sakamoto Y."/>
            <person name="Nakade K."/>
            <person name="Sato S."/>
            <person name="Yoshida Y."/>
            <person name="Miyazaki K."/>
            <person name="Natsume S."/>
            <person name="Konno N."/>
        </authorList>
    </citation>
    <scope>NUCLEOTIDE SEQUENCE [LARGE SCALE GENOMIC DNA]</scope>
    <source>
        <strain evidence="12 13">NBRC 111202</strain>
    </source>
</reference>
<evidence type="ECO:0000256" key="2">
    <source>
        <dbReference type="ARBA" id="ARBA00005179"/>
    </source>
</evidence>
<dbReference type="Gene3D" id="1.10.630.10">
    <property type="entry name" value="Cytochrome P450"/>
    <property type="match status" value="1"/>
</dbReference>
<dbReference type="PANTHER" id="PTHR46300">
    <property type="entry name" value="P450, PUTATIVE (EUROFUNG)-RELATED-RELATED"/>
    <property type="match status" value="1"/>
</dbReference>
<evidence type="ECO:0000256" key="6">
    <source>
        <dbReference type="ARBA" id="ARBA00023002"/>
    </source>
</evidence>
<evidence type="ECO:0000256" key="8">
    <source>
        <dbReference type="ARBA" id="ARBA00023033"/>
    </source>
</evidence>
<evidence type="ECO:0000256" key="9">
    <source>
        <dbReference type="PIRSR" id="PIRSR602401-1"/>
    </source>
</evidence>
<dbReference type="AlphaFoldDB" id="A0A1Q3DYH9"/>
<proteinExistence type="inferred from homology"/>
<keyword evidence="7 9" id="KW-0408">Iron</keyword>
<dbReference type="GO" id="GO:0016705">
    <property type="term" value="F:oxidoreductase activity, acting on paired donors, with incorporation or reduction of molecular oxygen"/>
    <property type="evidence" value="ECO:0007669"/>
    <property type="project" value="InterPro"/>
</dbReference>
<dbReference type="InterPro" id="IPR017972">
    <property type="entry name" value="Cyt_P450_CS"/>
</dbReference>
<dbReference type="PRINTS" id="PR00463">
    <property type="entry name" value="EP450I"/>
</dbReference>
<dbReference type="GO" id="GO:0020037">
    <property type="term" value="F:heme binding"/>
    <property type="evidence" value="ECO:0007669"/>
    <property type="project" value="InterPro"/>
</dbReference>